<protein>
    <recommendedName>
        <fullName evidence="4">SAM-dependent methyltransferase</fullName>
    </recommendedName>
</protein>
<accession>A0A1Y4T558</accession>
<dbReference type="OrthoDB" id="9795864at2"/>
<feature type="transmembrane region" description="Helical" evidence="1">
    <location>
        <begin position="47"/>
        <end position="65"/>
    </location>
</feature>
<dbReference type="InterPro" id="IPR029063">
    <property type="entry name" value="SAM-dependent_MTases_sf"/>
</dbReference>
<evidence type="ECO:0008006" key="4">
    <source>
        <dbReference type="Google" id="ProtNLM"/>
    </source>
</evidence>
<keyword evidence="1" id="KW-1133">Transmembrane helix</keyword>
<dbReference type="AlphaFoldDB" id="A0A1Y4T558"/>
<feature type="transmembrane region" description="Helical" evidence="1">
    <location>
        <begin position="77"/>
        <end position="100"/>
    </location>
</feature>
<evidence type="ECO:0000313" key="3">
    <source>
        <dbReference type="Proteomes" id="UP000195305"/>
    </source>
</evidence>
<dbReference type="PANTHER" id="PTHR43460:SF1">
    <property type="entry name" value="METHYLTRANSFERASE TYPE 11 DOMAIN-CONTAINING PROTEIN"/>
    <property type="match status" value="1"/>
</dbReference>
<dbReference type="Proteomes" id="UP000195305">
    <property type="component" value="Unassembled WGS sequence"/>
</dbReference>
<keyword evidence="1" id="KW-0812">Transmembrane</keyword>
<reference evidence="2 3" key="1">
    <citation type="journal article" date="2018" name="BMC Genomics">
        <title>Whole genome sequencing and function prediction of 133 gut anaerobes isolated from chicken caecum in pure cultures.</title>
        <authorList>
            <person name="Medvecky M."/>
            <person name="Cejkova D."/>
            <person name="Polansky O."/>
            <person name="Karasova D."/>
            <person name="Kubasova T."/>
            <person name="Cizek A."/>
            <person name="Rychlik I."/>
        </authorList>
    </citation>
    <scope>NUCLEOTIDE SEQUENCE [LARGE SCALE GENOMIC DNA]</scope>
    <source>
        <strain evidence="2 3">An13</strain>
    </source>
</reference>
<evidence type="ECO:0000256" key="1">
    <source>
        <dbReference type="SAM" id="Phobius"/>
    </source>
</evidence>
<dbReference type="InterPro" id="IPR052939">
    <property type="entry name" value="23S_rRNA_MeTrnsfrase_RlmA"/>
</dbReference>
<evidence type="ECO:0000313" key="2">
    <source>
        <dbReference type="EMBL" id="OUQ36093.1"/>
    </source>
</evidence>
<feature type="transmembrane region" description="Helical" evidence="1">
    <location>
        <begin position="6"/>
        <end position="26"/>
    </location>
</feature>
<dbReference type="Gene3D" id="3.40.50.150">
    <property type="entry name" value="Vaccinia Virus protein VP39"/>
    <property type="match status" value="1"/>
</dbReference>
<organism evidence="2 3">
    <name type="scientific">Massilimicrobiota timonensis</name>
    <dbReference type="NCBI Taxonomy" id="1776392"/>
    <lineage>
        <taxon>Bacteria</taxon>
        <taxon>Bacillati</taxon>
        <taxon>Bacillota</taxon>
        <taxon>Erysipelotrichia</taxon>
        <taxon>Erysipelotrichales</taxon>
        <taxon>Erysipelotrichaceae</taxon>
        <taxon>Massilimicrobiota</taxon>
    </lineage>
</organism>
<keyword evidence="3" id="KW-1185">Reference proteome</keyword>
<gene>
    <name evidence="2" type="ORF">B5E75_02120</name>
</gene>
<name>A0A1Y4T558_9FIRM</name>
<dbReference type="EMBL" id="NFLJ01000004">
    <property type="protein sequence ID" value="OUQ36093.1"/>
    <property type="molecule type" value="Genomic_DNA"/>
</dbReference>
<sequence length="350" mass="41148">MEYLIVLLLIFIGVLFLMQLVFFELTRSKMEKANNINWFLSLDKPFSYNRVGYMVFLCLICYFISSPVELFTLSWFVYFVLFLAMGIVADAVVQYAIMVYSKKRCRRQIEDAHLLQNELQHFSPSTQLENDYTLSSPSYHEEDVLRRYIQSQDHLAVMSVDAGKFASQLKGETEAMFVIEPYTDTQRVQSEFTDDLSVKVTTLTPTGKMPFKDEKIDIVMCQKCNYDKSEIFRVLKKGGYFIVNQHGTENLKEFVRLYMPFQMKGSWDAQNCAQTLESIGMRIVDKFEDYGTIRFHSIQAIYQYFTKVSPDFANVNRYQVFYLQALKEIKEHSYFEMTTHQFLVVAQKMY</sequence>
<proteinExistence type="predicted"/>
<dbReference type="SUPFAM" id="SSF53335">
    <property type="entry name" value="S-adenosyl-L-methionine-dependent methyltransferases"/>
    <property type="match status" value="1"/>
</dbReference>
<keyword evidence="1" id="KW-0472">Membrane</keyword>
<dbReference type="RefSeq" id="WP_087357147.1">
    <property type="nucleotide sequence ID" value="NZ_NFLJ01000004.1"/>
</dbReference>
<comment type="caution">
    <text evidence="2">The sequence shown here is derived from an EMBL/GenBank/DDBJ whole genome shotgun (WGS) entry which is preliminary data.</text>
</comment>
<dbReference type="PANTHER" id="PTHR43460">
    <property type="entry name" value="METHYLTRANSFERASE"/>
    <property type="match status" value="1"/>
</dbReference>